<accession>A0A5C3MHN1</accession>
<keyword evidence="3" id="KW-1185">Reference proteome</keyword>
<feature type="compositionally biased region" description="Low complexity" evidence="1">
    <location>
        <begin position="101"/>
        <end position="112"/>
    </location>
</feature>
<dbReference type="AlphaFoldDB" id="A0A5C3MHN1"/>
<feature type="region of interest" description="Disordered" evidence="1">
    <location>
        <begin position="218"/>
        <end position="249"/>
    </location>
</feature>
<dbReference type="Proteomes" id="UP000308652">
    <property type="component" value="Unassembled WGS sequence"/>
</dbReference>
<reference evidence="2 3" key="1">
    <citation type="journal article" date="2019" name="Nat. Ecol. Evol.">
        <title>Megaphylogeny resolves global patterns of mushroom evolution.</title>
        <authorList>
            <person name="Varga T."/>
            <person name="Krizsan K."/>
            <person name="Foldi C."/>
            <person name="Dima B."/>
            <person name="Sanchez-Garcia M."/>
            <person name="Sanchez-Ramirez S."/>
            <person name="Szollosi G.J."/>
            <person name="Szarkandi J.G."/>
            <person name="Papp V."/>
            <person name="Albert L."/>
            <person name="Andreopoulos W."/>
            <person name="Angelini C."/>
            <person name="Antonin V."/>
            <person name="Barry K.W."/>
            <person name="Bougher N.L."/>
            <person name="Buchanan P."/>
            <person name="Buyck B."/>
            <person name="Bense V."/>
            <person name="Catcheside P."/>
            <person name="Chovatia M."/>
            <person name="Cooper J."/>
            <person name="Damon W."/>
            <person name="Desjardin D."/>
            <person name="Finy P."/>
            <person name="Geml J."/>
            <person name="Haridas S."/>
            <person name="Hughes K."/>
            <person name="Justo A."/>
            <person name="Karasinski D."/>
            <person name="Kautmanova I."/>
            <person name="Kiss B."/>
            <person name="Kocsube S."/>
            <person name="Kotiranta H."/>
            <person name="LaButti K.M."/>
            <person name="Lechner B.E."/>
            <person name="Liimatainen K."/>
            <person name="Lipzen A."/>
            <person name="Lukacs Z."/>
            <person name="Mihaltcheva S."/>
            <person name="Morgado L.N."/>
            <person name="Niskanen T."/>
            <person name="Noordeloos M.E."/>
            <person name="Ohm R.A."/>
            <person name="Ortiz-Santana B."/>
            <person name="Ovrebo C."/>
            <person name="Racz N."/>
            <person name="Riley R."/>
            <person name="Savchenko A."/>
            <person name="Shiryaev A."/>
            <person name="Soop K."/>
            <person name="Spirin V."/>
            <person name="Szebenyi C."/>
            <person name="Tomsovsky M."/>
            <person name="Tulloss R.E."/>
            <person name="Uehling J."/>
            <person name="Grigoriev I.V."/>
            <person name="Vagvolgyi C."/>
            <person name="Papp T."/>
            <person name="Martin F.M."/>
            <person name="Miettinen O."/>
            <person name="Hibbett D.S."/>
            <person name="Nagy L.G."/>
        </authorList>
    </citation>
    <scope>NUCLEOTIDE SEQUENCE [LARGE SCALE GENOMIC DNA]</scope>
    <source>
        <strain evidence="2 3">CBS 166.37</strain>
    </source>
</reference>
<name>A0A5C3MHN1_9AGAR</name>
<protein>
    <submittedName>
        <fullName evidence="2">Uncharacterized protein</fullName>
    </submittedName>
</protein>
<evidence type="ECO:0000313" key="3">
    <source>
        <dbReference type="Proteomes" id="UP000308652"/>
    </source>
</evidence>
<sequence>MQHSVPGLITHTKPLTTLFELTQLSNMHANFKPPSTPSFETTPSNPRLTSTQPTKDFSAAFAMLQLRYGTEGHVPSPMSVDASFVLDSSMDMDIDSDDESISTTSPSSTVSPARPPTPHPAKKRRAVKDYSAALGDLQSRYGMGGFVSTPQPPTSQTPLDTPFQFIFPSSASLASTSTAASREPLVARKQPASTKNFEVAFGTLNSRYGMGGCAPIPKTASSRTAGDPQEFNGGKAKKMSFFPMKRKRV</sequence>
<dbReference type="EMBL" id="ML213591">
    <property type="protein sequence ID" value="TFK43886.1"/>
    <property type="molecule type" value="Genomic_DNA"/>
</dbReference>
<feature type="region of interest" description="Disordered" evidence="1">
    <location>
        <begin position="30"/>
        <end position="51"/>
    </location>
</feature>
<gene>
    <name evidence="2" type="ORF">BDQ12DRAFT_719065</name>
</gene>
<evidence type="ECO:0000313" key="2">
    <source>
        <dbReference type="EMBL" id="TFK43886.1"/>
    </source>
</evidence>
<evidence type="ECO:0000256" key="1">
    <source>
        <dbReference type="SAM" id="MobiDB-lite"/>
    </source>
</evidence>
<feature type="region of interest" description="Disordered" evidence="1">
    <location>
        <begin position="92"/>
        <end position="126"/>
    </location>
</feature>
<proteinExistence type="predicted"/>
<feature type="compositionally biased region" description="Low complexity" evidence="1">
    <location>
        <begin position="37"/>
        <end position="46"/>
    </location>
</feature>
<dbReference type="OrthoDB" id="3063568at2759"/>
<organism evidence="2 3">
    <name type="scientific">Crucibulum laeve</name>
    <dbReference type="NCBI Taxonomy" id="68775"/>
    <lineage>
        <taxon>Eukaryota</taxon>
        <taxon>Fungi</taxon>
        <taxon>Dikarya</taxon>
        <taxon>Basidiomycota</taxon>
        <taxon>Agaricomycotina</taxon>
        <taxon>Agaricomycetes</taxon>
        <taxon>Agaricomycetidae</taxon>
        <taxon>Agaricales</taxon>
        <taxon>Agaricineae</taxon>
        <taxon>Nidulariaceae</taxon>
        <taxon>Crucibulum</taxon>
    </lineage>
</organism>